<feature type="chain" id="PRO_5040814476" evidence="1">
    <location>
        <begin position="21"/>
        <end position="254"/>
    </location>
</feature>
<reference evidence="3" key="1">
    <citation type="submission" date="2022-05" db="EMBL/GenBank/DDBJ databases">
        <authorList>
            <person name="Sun H.-N."/>
        </authorList>
    </citation>
    <scope>NUCLEOTIDE SEQUENCE</scope>
    <source>
        <strain evidence="3">HB14</strain>
    </source>
</reference>
<evidence type="ECO:0000313" key="4">
    <source>
        <dbReference type="Proteomes" id="UP001139319"/>
    </source>
</evidence>
<evidence type="ECO:0000313" key="3">
    <source>
        <dbReference type="EMBL" id="MCP8899694.1"/>
    </source>
</evidence>
<sequence>MATRLLLTMVLVLTSILSFADSNTRSFSLEDVTKLHLDGDITVNFSQTDRAHAEITLVDGAWEDVEIDQNGDRFKVSGETGFWNFFGDSDVELDITLSLPEVTRLELVGEVEFYADSLDSEKLDIELVGACFAVFKNTLATQSLAVEMTGATKLEAETLTAHTAKLELTGASTLKVLSAGSIPTLDVRLTGASNVYAKPLQTQSVNTEATGASNLELQVSDHLKARLSGASNVYYGGTPKLDIKTSGASSVQTY</sequence>
<keyword evidence="1" id="KW-0732">Signal</keyword>
<dbReference type="PANTHER" id="PTHR39200">
    <property type="entry name" value="HYPOTHETICAL EXPORTED PROTEIN"/>
    <property type="match status" value="1"/>
</dbReference>
<feature type="signal peptide" evidence="1">
    <location>
        <begin position="1"/>
        <end position="20"/>
    </location>
</feature>
<accession>A0A9X2HZ24</accession>
<organism evidence="3 4">
    <name type="scientific">Gilvimarinus xylanilyticus</name>
    <dbReference type="NCBI Taxonomy" id="2944139"/>
    <lineage>
        <taxon>Bacteria</taxon>
        <taxon>Pseudomonadati</taxon>
        <taxon>Pseudomonadota</taxon>
        <taxon>Gammaproteobacteria</taxon>
        <taxon>Cellvibrionales</taxon>
        <taxon>Cellvibrionaceae</taxon>
        <taxon>Gilvimarinus</taxon>
    </lineage>
</organism>
<dbReference type="RefSeq" id="WP_253967981.1">
    <property type="nucleotide sequence ID" value="NZ_JAMFTH010000002.1"/>
</dbReference>
<reference evidence="3" key="2">
    <citation type="submission" date="2023-01" db="EMBL/GenBank/DDBJ databases">
        <title>Gilvimarinus xylanilyticus HB14 isolated from Caulerpa lentillifera aquaculture base in Hainan, China.</title>
        <authorList>
            <person name="Zhang Y.-J."/>
        </authorList>
    </citation>
    <scope>NUCLEOTIDE SEQUENCE</scope>
    <source>
        <strain evidence="3">HB14</strain>
    </source>
</reference>
<dbReference type="AlphaFoldDB" id="A0A9X2HZ24"/>
<dbReference type="Pfam" id="PF10988">
    <property type="entry name" value="DUF2807"/>
    <property type="match status" value="1"/>
</dbReference>
<dbReference type="PANTHER" id="PTHR39200:SF1">
    <property type="entry name" value="AUTO-TRANSPORTER ADHESIN HEAD GIN DOMAIN-CONTAINING PROTEIN-RELATED"/>
    <property type="match status" value="1"/>
</dbReference>
<dbReference type="Gene3D" id="2.160.20.120">
    <property type="match status" value="1"/>
</dbReference>
<comment type="caution">
    <text evidence="3">The sequence shown here is derived from an EMBL/GenBank/DDBJ whole genome shotgun (WGS) entry which is preliminary data.</text>
</comment>
<protein>
    <submittedName>
        <fullName evidence="3">DUF2807 domain-containing protein</fullName>
    </submittedName>
</protein>
<dbReference type="InterPro" id="IPR021255">
    <property type="entry name" value="DUF2807"/>
</dbReference>
<name>A0A9X2HZ24_9GAMM</name>
<dbReference type="EMBL" id="JAMFTH010000002">
    <property type="protein sequence ID" value="MCP8899694.1"/>
    <property type="molecule type" value="Genomic_DNA"/>
</dbReference>
<proteinExistence type="predicted"/>
<keyword evidence="4" id="KW-1185">Reference proteome</keyword>
<evidence type="ECO:0000259" key="2">
    <source>
        <dbReference type="Pfam" id="PF10988"/>
    </source>
</evidence>
<feature type="domain" description="Putative auto-transporter adhesin head GIN" evidence="2">
    <location>
        <begin position="33"/>
        <end position="239"/>
    </location>
</feature>
<evidence type="ECO:0000256" key="1">
    <source>
        <dbReference type="SAM" id="SignalP"/>
    </source>
</evidence>
<gene>
    <name evidence="3" type="ORF">M6D89_10315</name>
</gene>
<dbReference type="Proteomes" id="UP001139319">
    <property type="component" value="Unassembled WGS sequence"/>
</dbReference>